<accession>A0ABV1AEG2</accession>
<comment type="caution">
    <text evidence="2">The sequence shown here is derived from an EMBL/GenBank/DDBJ whole genome shotgun (WGS) entry which is preliminary data.</text>
</comment>
<gene>
    <name evidence="2" type="ORF">AMECASPLE_030400</name>
</gene>
<protein>
    <submittedName>
        <fullName evidence="2">Uncharacterized protein</fullName>
    </submittedName>
</protein>
<feature type="region of interest" description="Disordered" evidence="1">
    <location>
        <begin position="62"/>
        <end position="84"/>
    </location>
</feature>
<dbReference type="EMBL" id="JAHRIP010088260">
    <property type="protein sequence ID" value="MEQ2316220.1"/>
    <property type="molecule type" value="Genomic_DNA"/>
</dbReference>
<keyword evidence="3" id="KW-1185">Reference proteome</keyword>
<dbReference type="Proteomes" id="UP001469553">
    <property type="component" value="Unassembled WGS sequence"/>
</dbReference>
<proteinExistence type="predicted"/>
<evidence type="ECO:0000256" key="1">
    <source>
        <dbReference type="SAM" id="MobiDB-lite"/>
    </source>
</evidence>
<evidence type="ECO:0000313" key="3">
    <source>
        <dbReference type="Proteomes" id="UP001469553"/>
    </source>
</evidence>
<reference evidence="2 3" key="1">
    <citation type="submission" date="2021-06" db="EMBL/GenBank/DDBJ databases">
        <authorList>
            <person name="Palmer J.M."/>
        </authorList>
    </citation>
    <scope>NUCLEOTIDE SEQUENCE [LARGE SCALE GENOMIC DNA]</scope>
    <source>
        <strain evidence="2 3">AS_MEX2019</strain>
        <tissue evidence="2">Muscle</tissue>
    </source>
</reference>
<name>A0ABV1AEG2_9TELE</name>
<evidence type="ECO:0000313" key="2">
    <source>
        <dbReference type="EMBL" id="MEQ2316220.1"/>
    </source>
</evidence>
<organism evidence="2 3">
    <name type="scientific">Ameca splendens</name>
    <dbReference type="NCBI Taxonomy" id="208324"/>
    <lineage>
        <taxon>Eukaryota</taxon>
        <taxon>Metazoa</taxon>
        <taxon>Chordata</taxon>
        <taxon>Craniata</taxon>
        <taxon>Vertebrata</taxon>
        <taxon>Euteleostomi</taxon>
        <taxon>Actinopterygii</taxon>
        <taxon>Neopterygii</taxon>
        <taxon>Teleostei</taxon>
        <taxon>Neoteleostei</taxon>
        <taxon>Acanthomorphata</taxon>
        <taxon>Ovalentaria</taxon>
        <taxon>Atherinomorphae</taxon>
        <taxon>Cyprinodontiformes</taxon>
        <taxon>Goodeidae</taxon>
        <taxon>Ameca</taxon>
    </lineage>
</organism>
<sequence>MAGCSGVKGNAMGGGSRDGKKGIEHHCNLCHLLLILHDFKMQPPFTERRVGEENEGGVHVLQRSVQDRNRHSDSMQTKLKGGKNSKKFRTVQYSIRCSNNLIHVKNLHVLLYVQNIFMQA</sequence>